<evidence type="ECO:0000313" key="1">
    <source>
        <dbReference type="EMBL" id="MBK1667008.1"/>
    </source>
</evidence>
<reference evidence="1 2" key="1">
    <citation type="journal article" date="2020" name="Microorganisms">
        <title>Osmotic Adaptation and Compatible Solute Biosynthesis of Phototrophic Bacteria as Revealed from Genome Analyses.</title>
        <authorList>
            <person name="Imhoff J.F."/>
            <person name="Rahn T."/>
            <person name="Kunzel S."/>
            <person name="Keller A."/>
            <person name="Neulinger S.C."/>
        </authorList>
    </citation>
    <scope>NUCLEOTIDE SEQUENCE [LARGE SCALE GENOMIC DNA]</scope>
    <source>
        <strain evidence="1 2">DSM 9895</strain>
    </source>
</reference>
<dbReference type="EMBL" id="NRRL01000003">
    <property type="protein sequence ID" value="MBK1667008.1"/>
    <property type="molecule type" value="Genomic_DNA"/>
</dbReference>
<keyword evidence="2" id="KW-1185">Reference proteome</keyword>
<name>A0ABS1DBR5_9PROT</name>
<gene>
    <name evidence="1" type="ORF">CKO28_02985</name>
</gene>
<protein>
    <submittedName>
        <fullName evidence="1">Uncharacterized protein</fullName>
    </submittedName>
</protein>
<dbReference type="RefSeq" id="WP_200339068.1">
    <property type="nucleotide sequence ID" value="NZ_NRRL01000003.1"/>
</dbReference>
<proteinExistence type="predicted"/>
<dbReference type="Proteomes" id="UP001296873">
    <property type="component" value="Unassembled WGS sequence"/>
</dbReference>
<evidence type="ECO:0000313" key="2">
    <source>
        <dbReference type="Proteomes" id="UP001296873"/>
    </source>
</evidence>
<organism evidence="1 2">
    <name type="scientific">Rhodovibrio sodomensis</name>
    <dbReference type="NCBI Taxonomy" id="1088"/>
    <lineage>
        <taxon>Bacteria</taxon>
        <taxon>Pseudomonadati</taxon>
        <taxon>Pseudomonadota</taxon>
        <taxon>Alphaproteobacteria</taxon>
        <taxon>Rhodospirillales</taxon>
        <taxon>Rhodovibrionaceae</taxon>
        <taxon>Rhodovibrio</taxon>
    </lineage>
</organism>
<comment type="caution">
    <text evidence="1">The sequence shown here is derived from an EMBL/GenBank/DDBJ whole genome shotgun (WGS) entry which is preliminary data.</text>
</comment>
<sequence>MTRMSIQALAEEILTPSHPRHDFDFSLAANKIEHVVAATTARFILRGLPAIRRIIDAWDLLPIEAMSRGTFGAKGDDQPMVVAQSDDGYLLSITQFVSAEVEQFDAFMILLEGQTPIPGGKFGLHDIARLGLRQIVLTDPDLIDDRGDLDYASAVHEMMFRGADELFRLYDNPELTFLLDLSETPDRIAALPPSLRGTQDVTSFAVSHAIQDLRHAEVTPTLLRQLGLFLAYAPDALERATSTTTHA</sequence>
<accession>A0ABS1DBR5</accession>